<proteinExistence type="predicted"/>
<name>A0A242KUZ2_ENTMU</name>
<evidence type="ECO:0000259" key="2">
    <source>
        <dbReference type="Pfam" id="PF18998"/>
    </source>
</evidence>
<gene>
    <name evidence="3" type="ORF">A5802_003013</name>
</gene>
<dbReference type="Proteomes" id="UP000195024">
    <property type="component" value="Unassembled WGS sequence"/>
</dbReference>
<dbReference type="InterPro" id="IPR027994">
    <property type="entry name" value="WxL_dom"/>
</dbReference>
<protein>
    <recommendedName>
        <fullName evidence="5">WxL domain-containing protein</fullName>
    </recommendedName>
</protein>
<sequence length="804" mass="89627">MKKKLIFLLLLISAVQFFQIGIKEVVIEAAEIRLPWGEGKFPNFEKFKTTIQQTANRSYATEILNKKIEQATGELGWAVGSQEVVEIVVPTYALVSPPTEYDWLWISWIASDKTTMQIPQYSQVYFGPSPLFKNQYPGVFLVGDIKATSPSNDISLSTNQEINLALDRMTIRVTITRLKESDVKNYPIQLDVSNLQLSTTAYAPGRDQYIFYPRVMPENVTVETAANFTVKTAEHEKRSLKVNVSGRGTASAENTDILIGHSTSIKAKPAENARFVEWIIDNQSGVTTPSEIADPKSLNTTFKMGSSDTTITAKFEDIQLTASAKPQELYLGEVLDSNQLKDFVQNVMYNGEELTASQYKVTLKEPLDTSLVIESEVMTSVEHIKSGTTIEVPVKVAVKYGHTLLSRNSQSENNTSFLSSSTAALSLLTNNEPPILVATRGYGNFNSNLGSRPTFTIYRENETDQITNLPYGTVARNRESVVSEWNDILSKSTPEYGDVIKVNIRTSNSSAEYMGHNTWVSRNEELILESEGYKDAYYMLTKKGYHLLRVNQLVNAKETVSVPLNVTKEELNRRAANFLDFPEFFTDEEKTQFKFEFVSDALTDTSGLKKGTVKVTQVLDNVGNFSLDYEISYQVEPGNLEIESLNNLDFDFGSVKATSSKKRIAGIGESLPEIVISDYSDATTWSLQVSQPEPFKDVNNRELKGAYLTFSDFKIDSVHEQMQVPSSEVIIEQSPVSIAEMINSEGRIENGKTTIGIGTVQTGKLSGVTLHIPRNTILEESTYSTTLCWELIGDPTLKQQSSKS</sequence>
<evidence type="ECO:0000313" key="3">
    <source>
        <dbReference type="EMBL" id="OTP24858.1"/>
    </source>
</evidence>
<dbReference type="EMBL" id="NGMS01000004">
    <property type="protein sequence ID" value="OTP24858.1"/>
    <property type="molecule type" value="Genomic_DNA"/>
</dbReference>
<dbReference type="AlphaFoldDB" id="A0A242KUZ2"/>
<dbReference type="Pfam" id="PF18998">
    <property type="entry name" value="Flg_new_2"/>
    <property type="match status" value="1"/>
</dbReference>
<dbReference type="InterPro" id="IPR044060">
    <property type="entry name" value="Bacterial_rp_domain"/>
</dbReference>
<feature type="domain" description="WxL" evidence="1">
    <location>
        <begin position="636"/>
        <end position="792"/>
    </location>
</feature>
<feature type="domain" description="Bacterial repeat" evidence="2">
    <location>
        <begin position="240"/>
        <end position="318"/>
    </location>
</feature>
<comment type="caution">
    <text evidence="3">The sequence shown here is derived from an EMBL/GenBank/DDBJ whole genome shotgun (WGS) entry which is preliminary data.</text>
</comment>
<dbReference type="Pfam" id="PF13731">
    <property type="entry name" value="WxL"/>
    <property type="match status" value="1"/>
</dbReference>
<dbReference type="RefSeq" id="WP_086335542.1">
    <property type="nucleotide sequence ID" value="NZ_NGMS01000004.1"/>
</dbReference>
<organism evidence="3 4">
    <name type="scientific">Enterococcus mundtii</name>
    <dbReference type="NCBI Taxonomy" id="53346"/>
    <lineage>
        <taxon>Bacteria</taxon>
        <taxon>Bacillati</taxon>
        <taxon>Bacillota</taxon>
        <taxon>Bacilli</taxon>
        <taxon>Lactobacillales</taxon>
        <taxon>Enterococcaceae</taxon>
        <taxon>Enterococcus</taxon>
    </lineage>
</organism>
<evidence type="ECO:0008006" key="5">
    <source>
        <dbReference type="Google" id="ProtNLM"/>
    </source>
</evidence>
<evidence type="ECO:0000313" key="4">
    <source>
        <dbReference type="Proteomes" id="UP000195024"/>
    </source>
</evidence>
<evidence type="ECO:0000259" key="1">
    <source>
        <dbReference type="Pfam" id="PF13731"/>
    </source>
</evidence>
<accession>A0A242KUZ2</accession>
<reference evidence="3 4" key="1">
    <citation type="submission" date="2017-05" db="EMBL/GenBank/DDBJ databases">
        <title>The Genome Sequence of Enterococcus mundtii 6B1_DIV0119.</title>
        <authorList>
            <consortium name="The Broad Institute Genomics Platform"/>
            <consortium name="The Broad Institute Genomic Center for Infectious Diseases"/>
            <person name="Earl A."/>
            <person name="Manson A."/>
            <person name="Schwartman J."/>
            <person name="Gilmore M."/>
            <person name="Abouelleil A."/>
            <person name="Cao P."/>
            <person name="Chapman S."/>
            <person name="Cusick C."/>
            <person name="Shea T."/>
            <person name="Young S."/>
            <person name="Neafsey D."/>
            <person name="Nusbaum C."/>
            <person name="Birren B."/>
        </authorList>
    </citation>
    <scope>NUCLEOTIDE SEQUENCE [LARGE SCALE GENOMIC DNA]</scope>
    <source>
        <strain evidence="3 4">6B1_DIV0119</strain>
    </source>
</reference>